<reference evidence="1 2" key="1">
    <citation type="journal article" date="2016" name="Nat. Commun.">
        <title>Thousands of microbial genomes shed light on interconnected biogeochemical processes in an aquifer system.</title>
        <authorList>
            <person name="Anantharaman K."/>
            <person name="Brown C.T."/>
            <person name="Hug L.A."/>
            <person name="Sharon I."/>
            <person name="Castelle C.J."/>
            <person name="Probst A.J."/>
            <person name="Thomas B.C."/>
            <person name="Singh A."/>
            <person name="Wilkins M.J."/>
            <person name="Karaoz U."/>
            <person name="Brodie E.L."/>
            <person name="Williams K.H."/>
            <person name="Hubbard S.S."/>
            <person name="Banfield J.F."/>
        </authorList>
    </citation>
    <scope>NUCLEOTIDE SEQUENCE [LARGE SCALE GENOMIC DNA]</scope>
</reference>
<comment type="caution">
    <text evidence="1">The sequence shown here is derived from an EMBL/GenBank/DDBJ whole genome shotgun (WGS) entry which is preliminary data.</text>
</comment>
<evidence type="ECO:0000313" key="2">
    <source>
        <dbReference type="Proteomes" id="UP000179270"/>
    </source>
</evidence>
<accession>A0A1F7I7G3</accession>
<name>A0A1F7I7G3_9BACT</name>
<proteinExistence type="predicted"/>
<dbReference type="AlphaFoldDB" id="A0A1F7I7G3"/>
<sequence>MSRVEQTEQFRNYRKGIIFTCGLCYHARTVVVLLDDNTKGYVNDTVTNSKPPNGQSSRVEFDPPLQSVEEIPARLIRAHYQLYHSGVDPEISDGRN</sequence>
<protein>
    <submittedName>
        <fullName evidence="1">Uncharacterized protein</fullName>
    </submittedName>
</protein>
<dbReference type="EMBL" id="MGAF01000055">
    <property type="protein sequence ID" value="OGK39212.1"/>
    <property type="molecule type" value="Genomic_DNA"/>
</dbReference>
<gene>
    <name evidence="1" type="ORF">A3A74_07680</name>
</gene>
<dbReference type="Proteomes" id="UP000179270">
    <property type="component" value="Unassembled WGS sequence"/>
</dbReference>
<evidence type="ECO:0000313" key="1">
    <source>
        <dbReference type="EMBL" id="OGK39212.1"/>
    </source>
</evidence>
<organism evidence="1 2">
    <name type="scientific">Candidatus Roizmanbacteria bacterium RIFCSPLOWO2_01_FULL_35_13</name>
    <dbReference type="NCBI Taxonomy" id="1802055"/>
    <lineage>
        <taxon>Bacteria</taxon>
        <taxon>Candidatus Roizmaniibacteriota</taxon>
    </lineage>
</organism>